<dbReference type="InParanoid" id="D2VGH1"/>
<feature type="region of interest" description="Disordered" evidence="2">
    <location>
        <begin position="19"/>
        <end position="39"/>
    </location>
</feature>
<dbReference type="EMBL" id="GG738870">
    <property type="protein sequence ID" value="EFC44063.1"/>
    <property type="molecule type" value="Genomic_DNA"/>
</dbReference>
<dbReference type="RefSeq" id="XP_002676807.1">
    <property type="nucleotide sequence ID" value="XM_002676761.1"/>
</dbReference>
<feature type="repeat" description="WD" evidence="1">
    <location>
        <begin position="164"/>
        <end position="205"/>
    </location>
</feature>
<dbReference type="PANTHER" id="PTHR19865">
    <property type="entry name" value="U3 SMALL NUCLEOLAR RNA INTERACTING PROTEIN 2"/>
    <property type="match status" value="1"/>
</dbReference>
<dbReference type="VEuPathDB" id="AmoebaDB:NAEGRDRAFT_49342"/>
<dbReference type="AlphaFoldDB" id="D2VGH1"/>
<evidence type="ECO:0000313" key="3">
    <source>
        <dbReference type="EMBL" id="EFC44063.1"/>
    </source>
</evidence>
<dbReference type="GeneID" id="8850099"/>
<keyword evidence="4" id="KW-1185">Reference proteome</keyword>
<proteinExistence type="predicted"/>
<dbReference type="Pfam" id="PF00400">
    <property type="entry name" value="WD40"/>
    <property type="match status" value="1"/>
</dbReference>
<protein>
    <submittedName>
        <fullName evidence="3">Predicted protein</fullName>
    </submittedName>
</protein>
<dbReference type="OMA" id="CCWMPNS"/>
<evidence type="ECO:0000313" key="4">
    <source>
        <dbReference type="Proteomes" id="UP000006671"/>
    </source>
</evidence>
<accession>D2VGH1</accession>
<dbReference type="InterPro" id="IPR001680">
    <property type="entry name" value="WD40_rpt"/>
</dbReference>
<evidence type="ECO:0000256" key="1">
    <source>
        <dbReference type="PROSITE-ProRule" id="PRU00221"/>
    </source>
</evidence>
<name>D2VGH1_NAEGR</name>
<dbReference type="GO" id="GO:0032040">
    <property type="term" value="C:small-subunit processome"/>
    <property type="evidence" value="ECO:0007669"/>
    <property type="project" value="TreeGrafter"/>
</dbReference>
<dbReference type="InterPro" id="IPR039241">
    <property type="entry name" value="Rrp9-like"/>
</dbReference>
<dbReference type="SUPFAM" id="SSF50978">
    <property type="entry name" value="WD40 repeat-like"/>
    <property type="match status" value="1"/>
</dbReference>
<dbReference type="SMART" id="SM00320">
    <property type="entry name" value="WD40"/>
    <property type="match status" value="6"/>
</dbReference>
<sequence length="585" mass="66117">MVNQLERISQMRQSHDSLLMNLEDISPRTPKSATTKKKKKEKLSNVQSKVFQYKSCGTMTTMKFIPKSLNGNYQFSNQILLGGDVDGCIQLYKIPDDYSIVNSSSTNFTLTSPTLIPLPSRPFINRICTTSDGHCYVASDDSTLFCYDLSQHNSKQIIGPQLTFNEHVNYITDVKTNWRENLIASTSLDKTLKIWSNQLSRPIYSVNLKEFVHSCCWMPNSEFSLFTSSSKDSIITDLPCSIKWWDIRKMSNYVTEIIQNDNLVEFQADLAYSLEDDDECDTNSNSQYSSNTLFGNWTNNSQKRKFPKQEPEFTFGSEACITSENSYFDSKSQRYIEPFISHCKSQEKIFDLHCLQNSRNEPILISTSQLGSKLWNLGNNCKPTGISSLIHKYSSNPCMDTQIVPAFYGNDMMLTGCRDGHLYMWNSIHSIENSNKKTNYSHKFEKIHPSSIRSLAISDTLLASSDQFGNLCIVSLLDDTTENVNSIGEGCSADDQAHHNTSFDQISLNSSFDSCSTSLIFDSSIFDIIERTKNSQIELENLLSNNPSSSNAYMDVDLPPSTPKTKSKRKSSTQSSSSLSKKKKD</sequence>
<dbReference type="InterPro" id="IPR036322">
    <property type="entry name" value="WD40_repeat_dom_sf"/>
</dbReference>
<gene>
    <name evidence="3" type="ORF">NAEGRDRAFT_49342</name>
</gene>
<dbReference type="InterPro" id="IPR015943">
    <property type="entry name" value="WD40/YVTN_repeat-like_dom_sf"/>
</dbReference>
<keyword evidence="1" id="KW-0853">WD repeat</keyword>
<dbReference type="PROSITE" id="PS50082">
    <property type="entry name" value="WD_REPEATS_2"/>
    <property type="match status" value="1"/>
</dbReference>
<dbReference type="KEGG" id="ngr:NAEGRDRAFT_49342"/>
<organism evidence="4">
    <name type="scientific">Naegleria gruberi</name>
    <name type="common">Amoeba</name>
    <dbReference type="NCBI Taxonomy" id="5762"/>
    <lineage>
        <taxon>Eukaryota</taxon>
        <taxon>Discoba</taxon>
        <taxon>Heterolobosea</taxon>
        <taxon>Tetramitia</taxon>
        <taxon>Eutetramitia</taxon>
        <taxon>Vahlkampfiidae</taxon>
        <taxon>Naegleria</taxon>
    </lineage>
</organism>
<reference evidence="3 4" key="1">
    <citation type="journal article" date="2010" name="Cell">
        <title>The genome of Naegleria gruberi illuminates early eukaryotic versatility.</title>
        <authorList>
            <person name="Fritz-Laylin L.K."/>
            <person name="Prochnik S.E."/>
            <person name="Ginger M.L."/>
            <person name="Dacks J.B."/>
            <person name="Carpenter M.L."/>
            <person name="Field M.C."/>
            <person name="Kuo A."/>
            <person name="Paredez A."/>
            <person name="Chapman J."/>
            <person name="Pham J."/>
            <person name="Shu S."/>
            <person name="Neupane R."/>
            <person name="Cipriano M."/>
            <person name="Mancuso J."/>
            <person name="Tu H."/>
            <person name="Salamov A."/>
            <person name="Lindquist E."/>
            <person name="Shapiro H."/>
            <person name="Lucas S."/>
            <person name="Grigoriev I.V."/>
            <person name="Cande W.Z."/>
            <person name="Fulton C."/>
            <person name="Rokhsar D.S."/>
            <person name="Dawson S.C."/>
        </authorList>
    </citation>
    <scope>NUCLEOTIDE SEQUENCE [LARGE SCALE GENOMIC DNA]</scope>
    <source>
        <strain evidence="3 4">NEG-M</strain>
    </source>
</reference>
<dbReference type="Proteomes" id="UP000006671">
    <property type="component" value="Unassembled WGS sequence"/>
</dbReference>
<feature type="region of interest" description="Disordered" evidence="2">
    <location>
        <begin position="548"/>
        <end position="585"/>
    </location>
</feature>
<dbReference type="OrthoDB" id="25131at2759"/>
<dbReference type="GO" id="GO:0034511">
    <property type="term" value="F:U3 snoRNA binding"/>
    <property type="evidence" value="ECO:0007669"/>
    <property type="project" value="InterPro"/>
</dbReference>
<evidence type="ECO:0000256" key="2">
    <source>
        <dbReference type="SAM" id="MobiDB-lite"/>
    </source>
</evidence>
<dbReference type="Gene3D" id="2.130.10.10">
    <property type="entry name" value="YVTN repeat-like/Quinoprotein amine dehydrogenase"/>
    <property type="match status" value="2"/>
</dbReference>
<dbReference type="PANTHER" id="PTHR19865:SF2">
    <property type="entry name" value="F-BOX AND WD REPEAT DOMAIN-CONTAINING 11-A"/>
    <property type="match status" value="1"/>
</dbReference>